<reference evidence="3 4" key="1">
    <citation type="submission" date="2016-06" db="EMBL/GenBank/DDBJ databases">
        <title>Three novel species with peptidoglycan cell walls form the new genus Lacunisphaera gen. nov. in the family Opitutaceae of the verrucomicrobial subdivision 4.</title>
        <authorList>
            <person name="Rast P."/>
            <person name="Gloeckner I."/>
            <person name="Jogler M."/>
            <person name="Boedeker C."/>
            <person name="Jeske O."/>
            <person name="Wiegand S."/>
            <person name="Reinhardt R."/>
            <person name="Schumann P."/>
            <person name="Rohde M."/>
            <person name="Spring S."/>
            <person name="Gloeckner F.O."/>
            <person name="Jogler C."/>
        </authorList>
    </citation>
    <scope>NUCLEOTIDE SEQUENCE [LARGE SCALE GENOMIC DNA]</scope>
    <source>
        <strain evidence="3 4">IG16b</strain>
    </source>
</reference>
<dbReference type="OrthoDB" id="9785923at2"/>
<dbReference type="PANTHER" id="PTHR40469">
    <property type="entry name" value="SECRETED GLYCOSYL HYDROLASE"/>
    <property type="match status" value="1"/>
</dbReference>
<dbReference type="InterPro" id="IPR029010">
    <property type="entry name" value="ThuA-like"/>
</dbReference>
<evidence type="ECO:0000313" key="3">
    <source>
        <dbReference type="EMBL" id="AOS46249.1"/>
    </source>
</evidence>
<keyword evidence="4" id="KW-1185">Reference proteome</keyword>
<dbReference type="Proteomes" id="UP000095228">
    <property type="component" value="Chromosome"/>
</dbReference>
<sequence>MQPRTPRLFIGLAFGLAALSAVAAPLRVLYFTKSSGFEHSVVKWTEGKPSYSENVLTALGAKHGIEFTFSKDGSLFSKDYLAQFDALMFYTSGDLTSTGTDGHPGITNPGLHALFDYVAAGGGFVGLHACSDTFHTHERGGGNNQRRLPRYRSYGEGGDPYARMLGGEFIRHGPQQVAKATVTDPKFPGFGEAGAELNVNEEWYTLKDFAPDLHVLLVMQTAGMEGTDYARPPYPLAWARPHGQGRVAYNAMGHRDDVWDSAYFQAMVVGMLQWAAGRIEADLTPNLTAVAPGHATLQAPPPEMKQ</sequence>
<evidence type="ECO:0000313" key="4">
    <source>
        <dbReference type="Proteomes" id="UP000095228"/>
    </source>
</evidence>
<dbReference type="RefSeq" id="WP_069963323.1">
    <property type="nucleotide sequence ID" value="NZ_CP016094.1"/>
</dbReference>
<feature type="signal peptide" evidence="1">
    <location>
        <begin position="1"/>
        <end position="23"/>
    </location>
</feature>
<feature type="domain" description="ThuA-like" evidence="2">
    <location>
        <begin position="27"/>
        <end position="275"/>
    </location>
</feature>
<dbReference type="KEGG" id="obg:Verru16b_03348"/>
<dbReference type="Gene3D" id="3.40.50.880">
    <property type="match status" value="1"/>
</dbReference>
<protein>
    <submittedName>
        <fullName evidence="3">Trehalose utilization</fullName>
    </submittedName>
</protein>
<organism evidence="3 4">
    <name type="scientific">Lacunisphaera limnophila</name>
    <dbReference type="NCBI Taxonomy" id="1838286"/>
    <lineage>
        <taxon>Bacteria</taxon>
        <taxon>Pseudomonadati</taxon>
        <taxon>Verrucomicrobiota</taxon>
        <taxon>Opitutia</taxon>
        <taxon>Opitutales</taxon>
        <taxon>Opitutaceae</taxon>
        <taxon>Lacunisphaera</taxon>
    </lineage>
</organism>
<dbReference type="SUPFAM" id="SSF52317">
    <property type="entry name" value="Class I glutamine amidotransferase-like"/>
    <property type="match status" value="1"/>
</dbReference>
<evidence type="ECO:0000259" key="2">
    <source>
        <dbReference type="Pfam" id="PF06283"/>
    </source>
</evidence>
<keyword evidence="1" id="KW-0732">Signal</keyword>
<dbReference type="AlphaFoldDB" id="A0A1D8AZD1"/>
<dbReference type="Pfam" id="PF06283">
    <property type="entry name" value="ThuA"/>
    <property type="match status" value="1"/>
</dbReference>
<dbReference type="EMBL" id="CP016094">
    <property type="protein sequence ID" value="AOS46249.1"/>
    <property type="molecule type" value="Genomic_DNA"/>
</dbReference>
<name>A0A1D8AZD1_9BACT</name>
<dbReference type="InterPro" id="IPR029062">
    <property type="entry name" value="Class_I_gatase-like"/>
</dbReference>
<feature type="chain" id="PRO_5009105486" evidence="1">
    <location>
        <begin position="24"/>
        <end position="306"/>
    </location>
</feature>
<evidence type="ECO:0000256" key="1">
    <source>
        <dbReference type="SAM" id="SignalP"/>
    </source>
</evidence>
<gene>
    <name evidence="3" type="ORF">Verru16b_03348</name>
</gene>
<proteinExistence type="predicted"/>
<dbReference type="PANTHER" id="PTHR40469:SF2">
    <property type="entry name" value="GALACTOSE-BINDING DOMAIN-LIKE SUPERFAMILY PROTEIN"/>
    <property type="match status" value="1"/>
</dbReference>
<accession>A0A1D8AZD1</accession>
<dbReference type="STRING" id="1838286.Verru16b_03348"/>